<dbReference type="EMBL" id="GL833137">
    <property type="protein sequence ID" value="EGB06087.1"/>
    <property type="molecule type" value="Genomic_DNA"/>
</dbReference>
<keyword evidence="3" id="KW-1185">Reference proteome</keyword>
<proteinExistence type="predicted"/>
<dbReference type="Pfam" id="PF00027">
    <property type="entry name" value="cNMP_binding"/>
    <property type="match status" value="2"/>
</dbReference>
<feature type="domain" description="Cyclic nucleotide-binding" evidence="1">
    <location>
        <begin position="156"/>
        <end position="266"/>
    </location>
</feature>
<accession>F0YFM4</accession>
<dbReference type="InterPro" id="IPR018488">
    <property type="entry name" value="cNMP-bd_CS"/>
</dbReference>
<protein>
    <recommendedName>
        <fullName evidence="1">Cyclic nucleotide-binding domain-containing protein</fullName>
    </recommendedName>
</protein>
<dbReference type="eggNOG" id="KOG1113">
    <property type="taxonomic scope" value="Eukaryota"/>
</dbReference>
<reference evidence="2 3" key="1">
    <citation type="journal article" date="2011" name="Proc. Natl. Acad. Sci. U.S.A.">
        <title>Niche of harmful alga Aureococcus anophagefferens revealed through ecogenomics.</title>
        <authorList>
            <person name="Gobler C.J."/>
            <person name="Berry D.L."/>
            <person name="Dyhrman S.T."/>
            <person name="Wilhelm S.W."/>
            <person name="Salamov A."/>
            <person name="Lobanov A.V."/>
            <person name="Zhang Y."/>
            <person name="Collier J.L."/>
            <person name="Wurch L.L."/>
            <person name="Kustka A.B."/>
            <person name="Dill B.D."/>
            <person name="Shah M."/>
            <person name="VerBerkmoes N.C."/>
            <person name="Kuo A."/>
            <person name="Terry A."/>
            <person name="Pangilinan J."/>
            <person name="Lindquist E.A."/>
            <person name="Lucas S."/>
            <person name="Paulsen I.T."/>
            <person name="Hattenrath-Lehmann T.K."/>
            <person name="Talmage S.C."/>
            <person name="Walker E.A."/>
            <person name="Koch F."/>
            <person name="Burson A.M."/>
            <person name="Marcoval M.A."/>
            <person name="Tang Y.Z."/>
            <person name="Lecleir G.R."/>
            <person name="Coyne K.J."/>
            <person name="Berg G.M."/>
            <person name="Bertrand E.M."/>
            <person name="Saito M.A."/>
            <person name="Gladyshev V.N."/>
            <person name="Grigoriev I.V."/>
        </authorList>
    </citation>
    <scope>NUCLEOTIDE SEQUENCE [LARGE SCALE GENOMIC DNA]</scope>
    <source>
        <strain evidence="3">CCMP 1984</strain>
    </source>
</reference>
<dbReference type="GO" id="GO:0005952">
    <property type="term" value="C:cAMP-dependent protein kinase complex"/>
    <property type="evidence" value="ECO:0007669"/>
    <property type="project" value="InterPro"/>
</dbReference>
<dbReference type="InterPro" id="IPR000595">
    <property type="entry name" value="cNMP-bd_dom"/>
</dbReference>
<dbReference type="RefSeq" id="XP_009039340.1">
    <property type="nucleotide sequence ID" value="XM_009041092.1"/>
</dbReference>
<organism evidence="3">
    <name type="scientific">Aureococcus anophagefferens</name>
    <name type="common">Harmful bloom alga</name>
    <dbReference type="NCBI Taxonomy" id="44056"/>
    <lineage>
        <taxon>Eukaryota</taxon>
        <taxon>Sar</taxon>
        <taxon>Stramenopiles</taxon>
        <taxon>Ochrophyta</taxon>
        <taxon>Pelagophyceae</taxon>
        <taxon>Pelagomonadales</taxon>
        <taxon>Pelagomonadaceae</taxon>
        <taxon>Aureococcus</taxon>
    </lineage>
</organism>
<dbReference type="InterPro" id="IPR014710">
    <property type="entry name" value="RmlC-like_jellyroll"/>
</dbReference>
<dbReference type="PANTHER" id="PTHR11635:SF152">
    <property type="entry name" value="CAMP-DEPENDENT PROTEIN KINASE TYPE I REGULATORY SUBUNIT-RELATED"/>
    <property type="match status" value="1"/>
</dbReference>
<dbReference type="InParanoid" id="F0YFM4"/>
<dbReference type="AlphaFoldDB" id="F0YFM4"/>
<dbReference type="GeneID" id="20220810"/>
<dbReference type="CDD" id="cd00038">
    <property type="entry name" value="CAP_ED"/>
    <property type="match status" value="2"/>
</dbReference>
<name>F0YFM4_AURAN</name>
<evidence type="ECO:0000259" key="1">
    <source>
        <dbReference type="PROSITE" id="PS50042"/>
    </source>
</evidence>
<dbReference type="Proteomes" id="UP000002729">
    <property type="component" value="Unassembled WGS sequence"/>
</dbReference>
<dbReference type="InterPro" id="IPR050503">
    <property type="entry name" value="cAMP-dep_PK_reg_su-like"/>
</dbReference>
<sequence>MEIDGDGRWVPFASAKDAGERAWLLEECAKMPCFGELTRRELGVVADAFRLKRFAPGQRVYAEGKGVDYCYVVEEGHASLDGESGFQSQRTVPDVAGKRFFGEAECLDGGPRRCSASAATRLKAWALDTLTMRSILGDSVPKRRLLYLGALRDVPLLASLDVDDKKKIVDGSKGRDHKTGELIVKETEKGDDFFVVLDGSVECTKYVAGANDSVCPTLKKGDFFGELALLKNKNRAATAIALNDVEVLAVPRSLFDALVKPLPALV</sequence>
<dbReference type="Gene3D" id="2.60.120.10">
    <property type="entry name" value="Jelly Rolls"/>
    <property type="match status" value="2"/>
</dbReference>
<dbReference type="PRINTS" id="PR00103">
    <property type="entry name" value="CAMPKINASE"/>
</dbReference>
<gene>
    <name evidence="2" type="ORF">AURANDRAFT_29960</name>
</gene>
<evidence type="ECO:0000313" key="3">
    <source>
        <dbReference type="Proteomes" id="UP000002729"/>
    </source>
</evidence>
<feature type="non-terminal residue" evidence="2">
    <location>
        <position position="266"/>
    </location>
</feature>
<dbReference type="GO" id="GO:0005829">
    <property type="term" value="C:cytosol"/>
    <property type="evidence" value="ECO:0007669"/>
    <property type="project" value="TreeGrafter"/>
</dbReference>
<evidence type="ECO:0000313" key="2">
    <source>
        <dbReference type="EMBL" id="EGB06087.1"/>
    </source>
</evidence>
<dbReference type="KEGG" id="aaf:AURANDRAFT_29960"/>
<dbReference type="PANTHER" id="PTHR11635">
    <property type="entry name" value="CAMP-DEPENDENT PROTEIN KINASE REGULATORY CHAIN"/>
    <property type="match status" value="1"/>
</dbReference>
<dbReference type="OrthoDB" id="417078at2759"/>
<dbReference type="InterPro" id="IPR018490">
    <property type="entry name" value="cNMP-bd_dom_sf"/>
</dbReference>
<dbReference type="SMART" id="SM00100">
    <property type="entry name" value="cNMP"/>
    <property type="match status" value="2"/>
</dbReference>
<dbReference type="PROSITE" id="PS50042">
    <property type="entry name" value="CNMP_BINDING_3"/>
    <property type="match status" value="2"/>
</dbReference>
<feature type="domain" description="Cyclic nucleotide-binding" evidence="1">
    <location>
        <begin position="33"/>
        <end position="153"/>
    </location>
</feature>
<dbReference type="PROSITE" id="PS00889">
    <property type="entry name" value="CNMP_BINDING_2"/>
    <property type="match status" value="1"/>
</dbReference>
<dbReference type="SUPFAM" id="SSF51206">
    <property type="entry name" value="cAMP-binding domain-like"/>
    <property type="match status" value="2"/>
</dbReference>